<organism evidence="2 3">
    <name type="scientific">Edaphobacter dinghuensis</name>
    <dbReference type="NCBI Taxonomy" id="1560005"/>
    <lineage>
        <taxon>Bacteria</taxon>
        <taxon>Pseudomonadati</taxon>
        <taxon>Acidobacteriota</taxon>
        <taxon>Terriglobia</taxon>
        <taxon>Terriglobales</taxon>
        <taxon>Acidobacteriaceae</taxon>
        <taxon>Edaphobacter</taxon>
    </lineage>
</organism>
<keyword evidence="3" id="KW-1185">Reference proteome</keyword>
<proteinExistence type="predicted"/>
<protein>
    <recommendedName>
        <fullName evidence="1">Aminoglycoside phosphotransferase domain-containing protein</fullName>
    </recommendedName>
</protein>
<reference evidence="2" key="2">
    <citation type="submission" date="2020-09" db="EMBL/GenBank/DDBJ databases">
        <authorList>
            <person name="Sun Q."/>
            <person name="Zhou Y."/>
        </authorList>
    </citation>
    <scope>NUCLEOTIDE SEQUENCE</scope>
    <source>
        <strain evidence="2">CGMCC 1.12997</strain>
    </source>
</reference>
<dbReference type="InterPro" id="IPR011009">
    <property type="entry name" value="Kinase-like_dom_sf"/>
</dbReference>
<feature type="domain" description="Aminoglycoside phosphotransferase" evidence="1">
    <location>
        <begin position="17"/>
        <end position="81"/>
    </location>
</feature>
<dbReference type="InterPro" id="IPR002575">
    <property type="entry name" value="Aminoglycoside_PTrfase"/>
</dbReference>
<accession>A0A917HPK7</accession>
<dbReference type="AlphaFoldDB" id="A0A917HPK7"/>
<reference evidence="2" key="1">
    <citation type="journal article" date="2014" name="Int. J. Syst. Evol. Microbiol.">
        <title>Complete genome sequence of Corynebacterium casei LMG S-19264T (=DSM 44701T), isolated from a smear-ripened cheese.</title>
        <authorList>
            <consortium name="US DOE Joint Genome Institute (JGI-PGF)"/>
            <person name="Walter F."/>
            <person name="Albersmeier A."/>
            <person name="Kalinowski J."/>
            <person name="Ruckert C."/>
        </authorList>
    </citation>
    <scope>NUCLEOTIDE SEQUENCE</scope>
    <source>
        <strain evidence="2">CGMCC 1.12997</strain>
    </source>
</reference>
<dbReference type="EMBL" id="BMGT01000004">
    <property type="protein sequence ID" value="GGG86407.1"/>
    <property type="molecule type" value="Genomic_DNA"/>
</dbReference>
<sequence length="177" mass="19890">MFFEFLIAAMAKQTSTKAPQLTASRLHELHAIVKDAFDEMSELRIPSTLIHNDFTPGNILIDGEKCKFIDWAEAGWGNPFYTYQHLRALIAKSDGHVDRLSMTDQAYKHCWGAALTEEQINRAIRLAPMLALVSHLYGRGGWLASQGLLDPNRERYARGIARHMDKAALALEGVLCH</sequence>
<evidence type="ECO:0000313" key="3">
    <source>
        <dbReference type="Proteomes" id="UP000647241"/>
    </source>
</evidence>
<name>A0A917HPK7_9BACT</name>
<dbReference type="Gene3D" id="3.90.1200.10">
    <property type="match status" value="1"/>
</dbReference>
<evidence type="ECO:0000313" key="2">
    <source>
        <dbReference type="EMBL" id="GGG86407.1"/>
    </source>
</evidence>
<evidence type="ECO:0000259" key="1">
    <source>
        <dbReference type="Pfam" id="PF01636"/>
    </source>
</evidence>
<comment type="caution">
    <text evidence="2">The sequence shown here is derived from an EMBL/GenBank/DDBJ whole genome shotgun (WGS) entry which is preliminary data.</text>
</comment>
<dbReference type="Proteomes" id="UP000647241">
    <property type="component" value="Unassembled WGS sequence"/>
</dbReference>
<dbReference type="SUPFAM" id="SSF56112">
    <property type="entry name" value="Protein kinase-like (PK-like)"/>
    <property type="match status" value="1"/>
</dbReference>
<dbReference type="Pfam" id="PF01636">
    <property type="entry name" value="APH"/>
    <property type="match status" value="1"/>
</dbReference>
<gene>
    <name evidence="2" type="ORF">GCM10011585_32920</name>
</gene>